<protein>
    <submittedName>
        <fullName evidence="2">Uncharacterized protein</fullName>
    </submittedName>
</protein>
<feature type="signal peptide" evidence="1">
    <location>
        <begin position="1"/>
        <end position="25"/>
    </location>
</feature>
<dbReference type="InterPro" id="IPR046579">
    <property type="entry name" value="DUF6639"/>
</dbReference>
<sequence>MGQTGPSWLLCLLVAAMPGATALRAQTVCPDVDASVETDSPELAARVCAVVEEETESLAQCNLVVPLPLTIEVQPSLEQGCLGLCHCDTSLIELLDPASFAEAISDQGPFAAIPVEGYYDSIVAHELAHAAYDERNCPLESCLVNQEFIAYAMQVRSQSPEDRALFEAASPINPDEALSYLSEVMHAMAPQRFATTAWRHFARQQDPCGYVGSIVAGDVLLDRERS</sequence>
<dbReference type="OrthoDB" id="7830139at2"/>
<evidence type="ECO:0000256" key="1">
    <source>
        <dbReference type="SAM" id="SignalP"/>
    </source>
</evidence>
<feature type="chain" id="PRO_5011457832" evidence="1">
    <location>
        <begin position="26"/>
        <end position="226"/>
    </location>
</feature>
<dbReference type="AlphaFoldDB" id="A0A1H9QX20"/>
<evidence type="ECO:0000313" key="3">
    <source>
        <dbReference type="Proteomes" id="UP000198885"/>
    </source>
</evidence>
<organism evidence="2 3">
    <name type="scientific">Tranquillimonas rosea</name>
    <dbReference type="NCBI Taxonomy" id="641238"/>
    <lineage>
        <taxon>Bacteria</taxon>
        <taxon>Pseudomonadati</taxon>
        <taxon>Pseudomonadota</taxon>
        <taxon>Alphaproteobacteria</taxon>
        <taxon>Rhodobacterales</taxon>
        <taxon>Roseobacteraceae</taxon>
        <taxon>Tranquillimonas</taxon>
    </lineage>
</organism>
<keyword evidence="1" id="KW-0732">Signal</keyword>
<keyword evidence="3" id="KW-1185">Reference proteome</keyword>
<proteinExistence type="predicted"/>
<dbReference type="RefSeq" id="WP_092688287.1">
    <property type="nucleotide sequence ID" value="NZ_FOGU01000002.1"/>
</dbReference>
<gene>
    <name evidence="2" type="ORF">SAMN04490244_10223</name>
</gene>
<reference evidence="2 3" key="1">
    <citation type="submission" date="2016-10" db="EMBL/GenBank/DDBJ databases">
        <authorList>
            <person name="de Groot N.N."/>
        </authorList>
    </citation>
    <scope>NUCLEOTIDE SEQUENCE [LARGE SCALE GENOMIC DNA]</scope>
    <source>
        <strain evidence="2 3">DSM 23042</strain>
    </source>
</reference>
<accession>A0A1H9QX20</accession>
<evidence type="ECO:0000313" key="2">
    <source>
        <dbReference type="EMBL" id="SER65022.1"/>
    </source>
</evidence>
<dbReference type="EMBL" id="FOGU01000002">
    <property type="protein sequence ID" value="SER65022.1"/>
    <property type="molecule type" value="Genomic_DNA"/>
</dbReference>
<dbReference type="Pfam" id="PF20344">
    <property type="entry name" value="DUF6639"/>
    <property type="match status" value="1"/>
</dbReference>
<dbReference type="STRING" id="641238.SAMN04490244_10223"/>
<name>A0A1H9QX20_9RHOB</name>
<dbReference type="Proteomes" id="UP000198885">
    <property type="component" value="Unassembled WGS sequence"/>
</dbReference>